<keyword evidence="1" id="KW-0732">Signal</keyword>
<evidence type="ECO:0000313" key="2">
    <source>
        <dbReference type="EMBL" id="JAP76117.1"/>
    </source>
</evidence>
<proteinExistence type="predicted"/>
<dbReference type="AlphaFoldDB" id="A0A131YB43"/>
<name>A0A131YB43_RHIAP</name>
<protein>
    <recommendedName>
        <fullName evidence="3">Secreted protein</fullName>
    </recommendedName>
</protein>
<organism evidence="2">
    <name type="scientific">Rhipicephalus appendiculatus</name>
    <name type="common">Brown ear tick</name>
    <dbReference type="NCBI Taxonomy" id="34631"/>
    <lineage>
        <taxon>Eukaryota</taxon>
        <taxon>Metazoa</taxon>
        <taxon>Ecdysozoa</taxon>
        <taxon>Arthropoda</taxon>
        <taxon>Chelicerata</taxon>
        <taxon>Arachnida</taxon>
        <taxon>Acari</taxon>
        <taxon>Parasitiformes</taxon>
        <taxon>Ixodida</taxon>
        <taxon>Ixodoidea</taxon>
        <taxon>Ixodidae</taxon>
        <taxon>Rhipicephalinae</taxon>
        <taxon>Rhipicephalus</taxon>
        <taxon>Rhipicephalus</taxon>
    </lineage>
</organism>
<accession>A0A131YB43</accession>
<reference evidence="2" key="1">
    <citation type="journal article" date="2016" name="Ticks Tick Borne Dis.">
        <title>De novo assembly and annotation of the salivary gland transcriptome of Rhipicephalus appendiculatus male and female ticks during blood feeding.</title>
        <authorList>
            <person name="de Castro M.H."/>
            <person name="de Klerk D."/>
            <person name="Pienaar R."/>
            <person name="Latif A.A."/>
            <person name="Rees D.J."/>
            <person name="Mans B.J."/>
        </authorList>
    </citation>
    <scope>NUCLEOTIDE SEQUENCE</scope>
    <source>
        <tissue evidence="2">Salivary glands</tissue>
    </source>
</reference>
<feature type="chain" id="PRO_5007284536" description="Secreted protein" evidence="1">
    <location>
        <begin position="19"/>
        <end position="100"/>
    </location>
</feature>
<sequence>MTSLYLHLLAFTVPSALCETADDKVACCNNKRAACGSQSLLLALPPLAPFASFDICHRMHASKTPVLPSRCHTHAYSCVTCCPFTCFIRPELSFIVTLGS</sequence>
<feature type="signal peptide" evidence="1">
    <location>
        <begin position="1"/>
        <end position="18"/>
    </location>
</feature>
<dbReference type="EMBL" id="GEDV01012440">
    <property type="protein sequence ID" value="JAP76117.1"/>
    <property type="molecule type" value="Transcribed_RNA"/>
</dbReference>
<evidence type="ECO:0000256" key="1">
    <source>
        <dbReference type="SAM" id="SignalP"/>
    </source>
</evidence>
<evidence type="ECO:0008006" key="3">
    <source>
        <dbReference type="Google" id="ProtNLM"/>
    </source>
</evidence>